<reference evidence="2 3" key="1">
    <citation type="journal article" date="2015" name="Proc. Natl. Acad. Sci. U.S.A.">
        <title>The resurrection genome of Boea hygrometrica: A blueprint for survival of dehydration.</title>
        <authorList>
            <person name="Xiao L."/>
            <person name="Yang G."/>
            <person name="Zhang L."/>
            <person name="Yang X."/>
            <person name="Zhao S."/>
            <person name="Ji Z."/>
            <person name="Zhou Q."/>
            <person name="Hu M."/>
            <person name="Wang Y."/>
            <person name="Chen M."/>
            <person name="Xu Y."/>
            <person name="Jin H."/>
            <person name="Xiao X."/>
            <person name="Hu G."/>
            <person name="Bao F."/>
            <person name="Hu Y."/>
            <person name="Wan P."/>
            <person name="Li L."/>
            <person name="Deng X."/>
            <person name="Kuang T."/>
            <person name="Xiang C."/>
            <person name="Zhu J.K."/>
            <person name="Oliver M.J."/>
            <person name="He Y."/>
        </authorList>
    </citation>
    <scope>NUCLEOTIDE SEQUENCE [LARGE SCALE GENOMIC DNA]</scope>
    <source>
        <strain evidence="3">cv. XS01</strain>
    </source>
</reference>
<protein>
    <submittedName>
        <fullName evidence="2">Uncharacterized protein</fullName>
    </submittedName>
</protein>
<evidence type="ECO:0000313" key="2">
    <source>
        <dbReference type="EMBL" id="KZV16736.1"/>
    </source>
</evidence>
<gene>
    <name evidence="2" type="ORF">F511_25882</name>
</gene>
<name>A0A2Z7A5K8_9LAMI</name>
<dbReference type="EMBL" id="KV018645">
    <property type="protein sequence ID" value="KZV16736.1"/>
    <property type="molecule type" value="Genomic_DNA"/>
</dbReference>
<evidence type="ECO:0000313" key="3">
    <source>
        <dbReference type="Proteomes" id="UP000250235"/>
    </source>
</evidence>
<keyword evidence="3" id="KW-1185">Reference proteome</keyword>
<accession>A0A2Z7A5K8</accession>
<proteinExistence type="predicted"/>
<feature type="region of interest" description="Disordered" evidence="1">
    <location>
        <begin position="1"/>
        <end position="35"/>
    </location>
</feature>
<dbReference type="Proteomes" id="UP000250235">
    <property type="component" value="Unassembled WGS sequence"/>
</dbReference>
<organism evidence="2 3">
    <name type="scientific">Dorcoceras hygrometricum</name>
    <dbReference type="NCBI Taxonomy" id="472368"/>
    <lineage>
        <taxon>Eukaryota</taxon>
        <taxon>Viridiplantae</taxon>
        <taxon>Streptophyta</taxon>
        <taxon>Embryophyta</taxon>
        <taxon>Tracheophyta</taxon>
        <taxon>Spermatophyta</taxon>
        <taxon>Magnoliopsida</taxon>
        <taxon>eudicotyledons</taxon>
        <taxon>Gunneridae</taxon>
        <taxon>Pentapetalae</taxon>
        <taxon>asterids</taxon>
        <taxon>lamiids</taxon>
        <taxon>Lamiales</taxon>
        <taxon>Gesneriaceae</taxon>
        <taxon>Didymocarpoideae</taxon>
        <taxon>Trichosporeae</taxon>
        <taxon>Loxocarpinae</taxon>
        <taxon>Dorcoceras</taxon>
    </lineage>
</organism>
<feature type="region of interest" description="Disordered" evidence="1">
    <location>
        <begin position="212"/>
        <end position="238"/>
    </location>
</feature>
<evidence type="ECO:0000256" key="1">
    <source>
        <dbReference type="SAM" id="MobiDB-lite"/>
    </source>
</evidence>
<dbReference type="AlphaFoldDB" id="A0A2Z7A5K8"/>
<sequence length="238" mass="26036">MDGQQVLEQSAPKEEDQPQKIPTHSGTSYGSSAQFTVHNEDSVNILCPNPISHAKNKESLGSYSSADPILSVSLSLNLVPSPSKSQMVPISIPSPQTLENPPKELTSLQDSVSSLDLKVEHIKDDTDFTMQSTVQLRWQLETLVDGLDIKIVVLESTLVRQFADNQQNLAALETGLVRHFADSQQYFVDEVTSLKPQVAEMVDCLKELCDGKKGEGPSSKKGEGTAAVKREDGFDQRI</sequence>
<feature type="compositionally biased region" description="Polar residues" evidence="1">
    <location>
        <begin position="20"/>
        <end position="35"/>
    </location>
</feature>